<evidence type="ECO:0000313" key="2">
    <source>
        <dbReference type="Proteomes" id="UP000829362"/>
    </source>
</evidence>
<sequence length="110" mass="12866">MTTPLFIGESVPLEVRNIINSLSVGARVRYRNIEGFIDFICDDYITICCNEYEHGDPSARRPTIKCCLLVYNQWWDELEIDDTYFQYKKAYNGVVNDHPGNELLPELEKR</sequence>
<organism evidence="1 2">
    <name type="scientific">Synechococcus phage S-SZBM1</name>
    <dbReference type="NCBI Taxonomy" id="2926475"/>
    <lineage>
        <taxon>Viruses</taxon>
        <taxon>Duplodnaviria</taxon>
        <taxon>Heunggongvirae</taxon>
        <taxon>Uroviricota</taxon>
        <taxon>Caudoviricetes</taxon>
        <taxon>Pantevenvirales</taxon>
        <taxon>Kyanoviridae</taxon>
        <taxon>Shenzhenivirus</taxon>
        <taxon>Shenzhenivirus sszbm1</taxon>
    </lineage>
</organism>
<evidence type="ECO:0000313" key="1">
    <source>
        <dbReference type="EMBL" id="UNH61155.1"/>
    </source>
</evidence>
<reference evidence="1" key="1">
    <citation type="submission" date="2021-11" db="EMBL/GenBank/DDBJ databases">
        <authorList>
            <person name="Rong C."/>
            <person name="Yang Y."/>
            <person name="Li S."/>
            <person name="Zhou K."/>
            <person name="Xu Y."/>
            <person name="Zhang R."/>
            <person name="Zhang Y."/>
        </authorList>
    </citation>
    <scope>NUCLEOTIDE SEQUENCE</scope>
</reference>
<dbReference type="Proteomes" id="UP000829362">
    <property type="component" value="Segment"/>
</dbReference>
<dbReference type="EMBL" id="OL473597">
    <property type="protein sequence ID" value="UNH61155.1"/>
    <property type="molecule type" value="Genomic_DNA"/>
</dbReference>
<gene>
    <name evidence="1" type="ORF">SSZBM1_38</name>
</gene>
<proteinExistence type="predicted"/>
<name>A0AC61TSE5_9CAUD</name>
<keyword evidence="2" id="KW-1185">Reference proteome</keyword>
<accession>A0AC61TSE5</accession>
<protein>
    <submittedName>
        <fullName evidence="1">Uncharacterized protein</fullName>
    </submittedName>
</protein>